<dbReference type="Pfam" id="PF01047">
    <property type="entry name" value="MarR"/>
    <property type="match status" value="1"/>
</dbReference>
<dbReference type="EMBL" id="AP019823">
    <property type="protein sequence ID" value="BBM37566.1"/>
    <property type="molecule type" value="Genomic_DNA"/>
</dbReference>
<dbReference type="Proteomes" id="UP000321892">
    <property type="component" value="Chromosome"/>
</dbReference>
<evidence type="ECO:0000313" key="5">
    <source>
        <dbReference type="EMBL" id="BBM37566.1"/>
    </source>
</evidence>
<gene>
    <name evidence="5" type="ORF">JCM16775_0250</name>
</gene>
<dbReference type="CDD" id="cd00090">
    <property type="entry name" value="HTH_ARSR"/>
    <property type="match status" value="1"/>
</dbReference>
<evidence type="ECO:0000313" key="6">
    <source>
        <dbReference type="Proteomes" id="UP000321892"/>
    </source>
</evidence>
<evidence type="ECO:0000256" key="1">
    <source>
        <dbReference type="ARBA" id="ARBA00023015"/>
    </source>
</evidence>
<keyword evidence="3" id="KW-0804">Transcription</keyword>
<dbReference type="SMART" id="SM00347">
    <property type="entry name" value="HTH_MARR"/>
    <property type="match status" value="1"/>
</dbReference>
<dbReference type="GO" id="GO:0003700">
    <property type="term" value="F:DNA-binding transcription factor activity"/>
    <property type="evidence" value="ECO:0007669"/>
    <property type="project" value="InterPro"/>
</dbReference>
<evidence type="ECO:0000256" key="3">
    <source>
        <dbReference type="ARBA" id="ARBA00023163"/>
    </source>
</evidence>
<dbReference type="AlphaFoldDB" id="A0A510JEN6"/>
<keyword evidence="1" id="KW-0805">Transcription regulation</keyword>
<dbReference type="Gene3D" id="1.10.10.10">
    <property type="entry name" value="Winged helix-like DNA-binding domain superfamily/Winged helix DNA-binding domain"/>
    <property type="match status" value="1"/>
</dbReference>
<name>A0A510JEN6_9FUSO</name>
<dbReference type="InterPro" id="IPR036390">
    <property type="entry name" value="WH_DNA-bd_sf"/>
</dbReference>
<dbReference type="PANTHER" id="PTHR42756">
    <property type="entry name" value="TRANSCRIPTIONAL REGULATOR, MARR"/>
    <property type="match status" value="1"/>
</dbReference>
<dbReference type="KEGG" id="lhf:JCM16775_0250"/>
<dbReference type="InterPro" id="IPR036388">
    <property type="entry name" value="WH-like_DNA-bd_sf"/>
</dbReference>
<proteinExistence type="predicted"/>
<dbReference type="RefSeq" id="WP_026745191.1">
    <property type="nucleotide sequence ID" value="NZ_AP019823.1"/>
</dbReference>
<dbReference type="PANTHER" id="PTHR42756:SF1">
    <property type="entry name" value="TRANSCRIPTIONAL REPRESSOR OF EMRAB OPERON"/>
    <property type="match status" value="1"/>
</dbReference>
<organism evidence="5 6">
    <name type="scientific">Leptotrichia hofstadii</name>
    <dbReference type="NCBI Taxonomy" id="157688"/>
    <lineage>
        <taxon>Bacteria</taxon>
        <taxon>Fusobacteriati</taxon>
        <taxon>Fusobacteriota</taxon>
        <taxon>Fusobacteriia</taxon>
        <taxon>Fusobacteriales</taxon>
        <taxon>Leptotrichiaceae</taxon>
        <taxon>Leptotrichia</taxon>
    </lineage>
</organism>
<evidence type="ECO:0000259" key="4">
    <source>
        <dbReference type="PROSITE" id="PS50995"/>
    </source>
</evidence>
<keyword evidence="2" id="KW-0238">DNA-binding</keyword>
<evidence type="ECO:0000256" key="2">
    <source>
        <dbReference type="ARBA" id="ARBA00023125"/>
    </source>
</evidence>
<reference evidence="5 6" key="1">
    <citation type="submission" date="2019-07" db="EMBL/GenBank/DDBJ databases">
        <title>Complete Genome Sequence of Leptotrichia hofstadii Strain JCM16775.</title>
        <authorList>
            <person name="Watanabe S."/>
            <person name="Cui L."/>
        </authorList>
    </citation>
    <scope>NUCLEOTIDE SEQUENCE [LARGE SCALE GENOMIC DNA]</scope>
    <source>
        <strain evidence="5 6">JCM16775</strain>
    </source>
</reference>
<dbReference type="InterPro" id="IPR011991">
    <property type="entry name" value="ArsR-like_HTH"/>
</dbReference>
<accession>A0A510JEN6</accession>
<feature type="domain" description="HTH marR-type" evidence="4">
    <location>
        <begin position="10"/>
        <end position="145"/>
    </location>
</feature>
<sequence>MMNNGKMEIQKCIYFTISKMFRMINKMAEESFEKLDIYPTHGFLMIILKEEENGLTVNQISETLAIAPSTVTRFVDKLISKGYVERQKAGKNSFTKITEEGLKIMPDIYKAWNGISEKVEEVVGNEEYLRKAGEDLREFADKIGKDKKYDQVCEDFDFWII</sequence>
<dbReference type="PROSITE" id="PS50995">
    <property type="entry name" value="HTH_MARR_2"/>
    <property type="match status" value="1"/>
</dbReference>
<dbReference type="OrthoDB" id="1551170at2"/>
<dbReference type="InterPro" id="IPR000835">
    <property type="entry name" value="HTH_MarR-typ"/>
</dbReference>
<dbReference type="SUPFAM" id="SSF46785">
    <property type="entry name" value="Winged helix' DNA-binding domain"/>
    <property type="match status" value="1"/>
</dbReference>
<dbReference type="GO" id="GO:0003677">
    <property type="term" value="F:DNA binding"/>
    <property type="evidence" value="ECO:0007669"/>
    <property type="project" value="UniProtKB-KW"/>
</dbReference>
<protein>
    <submittedName>
        <fullName evidence="5">MarR family transcriptional regulator</fullName>
    </submittedName>
</protein>
<keyword evidence="6" id="KW-1185">Reference proteome</keyword>